<evidence type="ECO:0000256" key="1">
    <source>
        <dbReference type="SAM" id="MobiDB-lite"/>
    </source>
</evidence>
<reference evidence="3" key="2">
    <citation type="submission" date="2015-01" db="EMBL/GenBank/DDBJ databases">
        <title>Evolutionary Origins and Diversification of the Mycorrhizal Mutualists.</title>
        <authorList>
            <consortium name="DOE Joint Genome Institute"/>
            <consortium name="Mycorrhizal Genomics Consortium"/>
            <person name="Kohler A."/>
            <person name="Kuo A."/>
            <person name="Nagy L.G."/>
            <person name="Floudas D."/>
            <person name="Copeland A."/>
            <person name="Barry K.W."/>
            <person name="Cichocki N."/>
            <person name="Veneault-Fourrey C."/>
            <person name="LaButti K."/>
            <person name="Lindquist E.A."/>
            <person name="Lipzen A."/>
            <person name="Lundell T."/>
            <person name="Morin E."/>
            <person name="Murat C."/>
            <person name="Riley R."/>
            <person name="Ohm R."/>
            <person name="Sun H."/>
            <person name="Tunlid A."/>
            <person name="Henrissat B."/>
            <person name="Grigoriev I.V."/>
            <person name="Hibbett D.S."/>
            <person name="Martin F."/>
        </authorList>
    </citation>
    <scope>NUCLEOTIDE SEQUENCE [LARGE SCALE GENOMIC DNA]</scope>
    <source>
        <strain evidence="3">LaAM-08-1</strain>
    </source>
</reference>
<organism evidence="2 3">
    <name type="scientific">Laccaria amethystina LaAM-08-1</name>
    <dbReference type="NCBI Taxonomy" id="1095629"/>
    <lineage>
        <taxon>Eukaryota</taxon>
        <taxon>Fungi</taxon>
        <taxon>Dikarya</taxon>
        <taxon>Basidiomycota</taxon>
        <taxon>Agaricomycotina</taxon>
        <taxon>Agaricomycetes</taxon>
        <taxon>Agaricomycetidae</taxon>
        <taxon>Agaricales</taxon>
        <taxon>Agaricineae</taxon>
        <taxon>Hydnangiaceae</taxon>
        <taxon>Laccaria</taxon>
    </lineage>
</organism>
<reference evidence="2 3" key="1">
    <citation type="submission" date="2014-04" db="EMBL/GenBank/DDBJ databases">
        <authorList>
            <consortium name="DOE Joint Genome Institute"/>
            <person name="Kuo A."/>
            <person name="Kohler A."/>
            <person name="Nagy L.G."/>
            <person name="Floudas D."/>
            <person name="Copeland A."/>
            <person name="Barry K.W."/>
            <person name="Cichocki N."/>
            <person name="Veneault-Fourrey C."/>
            <person name="LaButti K."/>
            <person name="Lindquist E.A."/>
            <person name="Lipzen A."/>
            <person name="Lundell T."/>
            <person name="Morin E."/>
            <person name="Murat C."/>
            <person name="Sun H."/>
            <person name="Tunlid A."/>
            <person name="Henrissat B."/>
            <person name="Grigoriev I.V."/>
            <person name="Hibbett D.S."/>
            <person name="Martin F."/>
            <person name="Nordberg H.P."/>
            <person name="Cantor M.N."/>
            <person name="Hua S.X."/>
        </authorList>
    </citation>
    <scope>NUCLEOTIDE SEQUENCE [LARGE SCALE GENOMIC DNA]</scope>
    <source>
        <strain evidence="2 3">LaAM-08-1</strain>
    </source>
</reference>
<dbReference type="AlphaFoldDB" id="A0A0C9WRE7"/>
<dbReference type="OrthoDB" id="3113915at2759"/>
<proteinExistence type="predicted"/>
<gene>
    <name evidence="2" type="ORF">K443DRAFT_116613</name>
</gene>
<protein>
    <submittedName>
        <fullName evidence="2">Uncharacterized protein</fullName>
    </submittedName>
</protein>
<feature type="region of interest" description="Disordered" evidence="1">
    <location>
        <begin position="1"/>
        <end position="100"/>
    </location>
</feature>
<dbReference type="Proteomes" id="UP000054477">
    <property type="component" value="Unassembled WGS sequence"/>
</dbReference>
<dbReference type="HOGENOM" id="CLU_2312794_0_0_1"/>
<feature type="compositionally biased region" description="Pro residues" evidence="1">
    <location>
        <begin position="8"/>
        <end position="17"/>
    </location>
</feature>
<evidence type="ECO:0000313" key="3">
    <source>
        <dbReference type="Proteomes" id="UP000054477"/>
    </source>
</evidence>
<dbReference type="EMBL" id="KN839191">
    <property type="protein sequence ID" value="KIJ90428.1"/>
    <property type="molecule type" value="Genomic_DNA"/>
</dbReference>
<evidence type="ECO:0000313" key="2">
    <source>
        <dbReference type="EMBL" id="KIJ90428.1"/>
    </source>
</evidence>
<sequence>HYPHLPVCAPPSLPPHLAPSLWPTRTKRTVPGPFRWNPAPRPINEDPAPLSKPTPTLQPVKTLAPPVRRLPLCPTQPRLPRPHVDTQMRPNSAVNGEDSW</sequence>
<keyword evidence="3" id="KW-1185">Reference proteome</keyword>
<accession>A0A0C9WRE7</accession>
<feature type="non-terminal residue" evidence="2">
    <location>
        <position position="100"/>
    </location>
</feature>
<name>A0A0C9WRE7_9AGAR</name>